<keyword evidence="4 5" id="KW-0539">Nucleus</keyword>
<keyword evidence="11" id="KW-1185">Reference proteome</keyword>
<comment type="subcellular location">
    <subcellularLocation>
        <location evidence="1 5 6">Nucleus</location>
    </subcellularLocation>
</comment>
<protein>
    <recommendedName>
        <fullName evidence="12">Homeobox domain-containing protein</fullName>
    </recommendedName>
</protein>
<gene>
    <name evidence="10" type="ORF">TCAL_11436</name>
</gene>
<reference evidence="10 11" key="1">
    <citation type="journal article" date="2018" name="Nat. Ecol. Evol.">
        <title>Genomic signatures of mitonuclear coevolution across populations of Tigriopus californicus.</title>
        <authorList>
            <person name="Barreto F.S."/>
            <person name="Watson E.T."/>
            <person name="Lima T.G."/>
            <person name="Willett C.S."/>
            <person name="Edmands S."/>
            <person name="Li W."/>
            <person name="Burton R.S."/>
        </authorList>
    </citation>
    <scope>NUCLEOTIDE SEQUENCE [LARGE SCALE GENOMIC DNA]</scope>
    <source>
        <strain evidence="10 11">San Diego</strain>
    </source>
</reference>
<dbReference type="InterPro" id="IPR009057">
    <property type="entry name" value="Homeodomain-like_sf"/>
</dbReference>
<dbReference type="PROSITE" id="PS00027">
    <property type="entry name" value="HOMEOBOX_1"/>
    <property type="match status" value="1"/>
</dbReference>
<dbReference type="SUPFAM" id="SSF46689">
    <property type="entry name" value="Homeodomain-like"/>
    <property type="match status" value="2"/>
</dbReference>
<evidence type="ECO:0000256" key="3">
    <source>
        <dbReference type="ARBA" id="ARBA00023155"/>
    </source>
</evidence>
<dbReference type="SMART" id="SM00389">
    <property type="entry name" value="HOX"/>
    <property type="match status" value="2"/>
</dbReference>
<evidence type="ECO:0000259" key="9">
    <source>
        <dbReference type="PROSITE" id="PS50097"/>
    </source>
</evidence>
<dbReference type="Pfam" id="PF00651">
    <property type="entry name" value="BTB"/>
    <property type="match status" value="1"/>
</dbReference>
<dbReference type="PROSITE" id="PS50071">
    <property type="entry name" value="HOMEOBOX_2"/>
    <property type="match status" value="2"/>
</dbReference>
<dbReference type="InterPro" id="IPR001356">
    <property type="entry name" value="HD"/>
</dbReference>
<evidence type="ECO:0000256" key="2">
    <source>
        <dbReference type="ARBA" id="ARBA00023125"/>
    </source>
</evidence>
<dbReference type="CDD" id="cd00086">
    <property type="entry name" value="homeodomain"/>
    <property type="match status" value="2"/>
</dbReference>
<feature type="region of interest" description="Disordered" evidence="7">
    <location>
        <begin position="1"/>
        <end position="46"/>
    </location>
</feature>
<dbReference type="InterPro" id="IPR017970">
    <property type="entry name" value="Homeobox_CS"/>
</dbReference>
<evidence type="ECO:0008006" key="12">
    <source>
        <dbReference type="Google" id="ProtNLM"/>
    </source>
</evidence>
<dbReference type="InterPro" id="IPR051095">
    <property type="entry name" value="Dros_DevTransReg"/>
</dbReference>
<proteinExistence type="predicted"/>
<evidence type="ECO:0000259" key="8">
    <source>
        <dbReference type="PROSITE" id="PS50071"/>
    </source>
</evidence>
<feature type="domain" description="Homeobox" evidence="8">
    <location>
        <begin position="337"/>
        <end position="397"/>
    </location>
</feature>
<comment type="caution">
    <text evidence="10">The sequence shown here is derived from an EMBL/GenBank/DDBJ whole genome shotgun (WGS) entry which is preliminary data.</text>
</comment>
<feature type="compositionally biased region" description="Polar residues" evidence="7">
    <location>
        <begin position="1"/>
        <end position="11"/>
    </location>
</feature>
<dbReference type="PANTHER" id="PTHR23110">
    <property type="entry name" value="BTB DOMAIN TRANSCRIPTION FACTOR"/>
    <property type="match status" value="1"/>
</dbReference>
<accession>A0A553NQI0</accession>
<dbReference type="CDD" id="cd18315">
    <property type="entry name" value="BTB_POZ_BAB-like"/>
    <property type="match status" value="1"/>
</dbReference>
<sequence>MASNTPSTTHTPPMEAKDSNAGPINNNSSSGHDNSGTGGGPGSLATPHQGDEHFCLKWNDYQDSIFHTLQDLRADEDFVDVTLVCDGTPLRAHQLMLSACSDFFREMLKNLSRQRSFQSHPVIVLWDISVEDMKKVLKFMYNGEVEVPQAHLNLFLSVAEKLRVRGLCQSGGKNTPEPAGSHPPKSPSSSPNSPSPTKFNHHPPDEAHSSKRIKIEANLGNHIEIRHCVAFKEESTTGTGSPKASTSFPDPGGPDDSLSRSVGGSEADFSMGGEDNGDSGRMPSQLMGMANLAGMSPSGSMDQATAKAPRPHFPTVPTMPSVWSPNMRQPQTKWHHHLAMKSRVIFNEPQVEAMEATFRMNPYLGAHDRRRLIAQTGLTERQILVWFQNQFWRRAMVGMNMPGGSALSSPNHSPSTPKPYTGGYGAYGGYGDGSYESTRRQRSVYSSQQIAQLESFFQMNEYIDGDRKRHLSQLTNIPELQIKVWFQNRRQKKKRELEELFQQRSNRPSRQSRYS</sequence>
<dbReference type="Gene3D" id="1.10.10.60">
    <property type="entry name" value="Homeodomain-like"/>
    <property type="match status" value="2"/>
</dbReference>
<dbReference type="GO" id="GO:0000981">
    <property type="term" value="F:DNA-binding transcription factor activity, RNA polymerase II-specific"/>
    <property type="evidence" value="ECO:0007669"/>
    <property type="project" value="InterPro"/>
</dbReference>
<dbReference type="SUPFAM" id="SSF54695">
    <property type="entry name" value="POZ domain"/>
    <property type="match status" value="1"/>
</dbReference>
<dbReference type="GO" id="GO:0003677">
    <property type="term" value="F:DNA binding"/>
    <property type="evidence" value="ECO:0007669"/>
    <property type="project" value="UniProtKB-UniRule"/>
</dbReference>
<feature type="compositionally biased region" description="Low complexity" evidence="7">
    <location>
        <begin position="178"/>
        <end position="196"/>
    </location>
</feature>
<dbReference type="STRING" id="6832.A0A553NQI0"/>
<feature type="domain" description="BTB" evidence="9">
    <location>
        <begin position="79"/>
        <end position="149"/>
    </location>
</feature>
<feature type="DNA-binding region" description="Homeobox" evidence="5">
    <location>
        <begin position="438"/>
        <end position="497"/>
    </location>
</feature>
<dbReference type="EMBL" id="VCGU01000011">
    <property type="protein sequence ID" value="TRY67702.1"/>
    <property type="molecule type" value="Genomic_DNA"/>
</dbReference>
<dbReference type="AlphaFoldDB" id="A0A553NQI0"/>
<evidence type="ECO:0000256" key="4">
    <source>
        <dbReference type="ARBA" id="ARBA00023242"/>
    </source>
</evidence>
<feature type="domain" description="Homeobox" evidence="8">
    <location>
        <begin position="436"/>
        <end position="496"/>
    </location>
</feature>
<keyword evidence="3 5" id="KW-0371">Homeobox</keyword>
<name>A0A553NQI0_TIGCA</name>
<dbReference type="Gene3D" id="3.30.710.10">
    <property type="entry name" value="Potassium Channel Kv1.1, Chain A"/>
    <property type="match status" value="1"/>
</dbReference>
<evidence type="ECO:0000256" key="5">
    <source>
        <dbReference type="PROSITE-ProRule" id="PRU00108"/>
    </source>
</evidence>
<evidence type="ECO:0000256" key="1">
    <source>
        <dbReference type="ARBA" id="ARBA00004123"/>
    </source>
</evidence>
<feature type="compositionally biased region" description="Low complexity" evidence="7">
    <location>
        <begin position="25"/>
        <end position="35"/>
    </location>
</feature>
<evidence type="ECO:0000313" key="10">
    <source>
        <dbReference type="EMBL" id="TRY67702.1"/>
    </source>
</evidence>
<evidence type="ECO:0000256" key="7">
    <source>
        <dbReference type="SAM" id="MobiDB-lite"/>
    </source>
</evidence>
<feature type="DNA-binding region" description="Homeobox" evidence="5">
    <location>
        <begin position="339"/>
        <end position="398"/>
    </location>
</feature>
<dbReference type="SMART" id="SM00225">
    <property type="entry name" value="BTB"/>
    <property type="match status" value="1"/>
</dbReference>
<dbReference type="PROSITE" id="PS50097">
    <property type="entry name" value="BTB"/>
    <property type="match status" value="1"/>
</dbReference>
<organism evidence="10 11">
    <name type="scientific">Tigriopus californicus</name>
    <name type="common">Marine copepod</name>
    <dbReference type="NCBI Taxonomy" id="6832"/>
    <lineage>
        <taxon>Eukaryota</taxon>
        <taxon>Metazoa</taxon>
        <taxon>Ecdysozoa</taxon>
        <taxon>Arthropoda</taxon>
        <taxon>Crustacea</taxon>
        <taxon>Multicrustacea</taxon>
        <taxon>Hexanauplia</taxon>
        <taxon>Copepoda</taxon>
        <taxon>Harpacticoida</taxon>
        <taxon>Harpacticidae</taxon>
        <taxon>Tigriopus</taxon>
    </lineage>
</organism>
<feature type="region of interest" description="Disordered" evidence="7">
    <location>
        <begin position="233"/>
        <end position="281"/>
    </location>
</feature>
<dbReference type="InterPro" id="IPR000210">
    <property type="entry name" value="BTB/POZ_dom"/>
</dbReference>
<dbReference type="InterPro" id="IPR011333">
    <property type="entry name" value="SKP1/BTB/POZ_sf"/>
</dbReference>
<feature type="compositionally biased region" description="Polar residues" evidence="7">
    <location>
        <begin position="236"/>
        <end position="248"/>
    </location>
</feature>
<evidence type="ECO:0000313" key="11">
    <source>
        <dbReference type="Proteomes" id="UP000318571"/>
    </source>
</evidence>
<dbReference type="PANTHER" id="PTHR23110:SF98">
    <property type="entry name" value="PRE-LOLA-G, ISOFORM C-RELATED"/>
    <property type="match status" value="1"/>
</dbReference>
<feature type="region of interest" description="Disordered" evidence="7">
    <location>
        <begin position="168"/>
        <end position="209"/>
    </location>
</feature>
<dbReference type="Pfam" id="PF00046">
    <property type="entry name" value="Homeodomain"/>
    <property type="match status" value="2"/>
</dbReference>
<evidence type="ECO:0000256" key="6">
    <source>
        <dbReference type="RuleBase" id="RU000682"/>
    </source>
</evidence>
<keyword evidence="2 5" id="KW-0238">DNA-binding</keyword>
<dbReference type="GO" id="GO:0005634">
    <property type="term" value="C:nucleus"/>
    <property type="evidence" value="ECO:0007669"/>
    <property type="project" value="UniProtKB-SubCell"/>
</dbReference>
<dbReference type="Proteomes" id="UP000318571">
    <property type="component" value="Chromosome 4"/>
</dbReference>